<name>A0ABV8FHE2_9ACTN</name>
<comment type="caution">
    <text evidence="2">The sequence shown here is derived from an EMBL/GenBank/DDBJ whole genome shotgun (WGS) entry which is preliminary data.</text>
</comment>
<evidence type="ECO:0000256" key="1">
    <source>
        <dbReference type="SAM" id="MobiDB-lite"/>
    </source>
</evidence>
<feature type="compositionally biased region" description="Polar residues" evidence="1">
    <location>
        <begin position="131"/>
        <end position="142"/>
    </location>
</feature>
<keyword evidence="3" id="KW-1185">Reference proteome</keyword>
<sequence length="372" mass="39180">MLALQQPQGSEALMAWARVDDAFDDHEKVLALLDMDQGVAAVGLWTLCLTYAHRNTRKKGKVPGFIPTTLPRRFAGADGKDLASLLVHVRLWDQVDDGWMIHDFAEYLPDKEVSAARSAAGKKGAAARWGNRQTDGNLSSPDGKSHGKPMATHAEQGGEGPTGPSRAPSSPAGEGGDWQTDGSLPSDDGNLPSTCHESDGKPVANDGSRAGARWERVDVRTTVLNPNPSPEPVPPSAGTAPPRRAPAPPGAADEHPAAAVTVQTLVAEYIDTCRHRPPSDFLGQLGKRVKQLLDDGLPADAIRDGITAWAAKGLSPSTLPAVVNEVMNANPRPAQPGKSRNAQILDAAMERALAAEAAMAARTESVRGELAS</sequence>
<accession>A0ABV8FHE2</accession>
<dbReference type="EMBL" id="JBHSBC010000067">
    <property type="protein sequence ID" value="MFC3986815.1"/>
    <property type="molecule type" value="Genomic_DNA"/>
</dbReference>
<organism evidence="2 3">
    <name type="scientific">Streptosporangium jomthongense</name>
    <dbReference type="NCBI Taxonomy" id="1193683"/>
    <lineage>
        <taxon>Bacteria</taxon>
        <taxon>Bacillati</taxon>
        <taxon>Actinomycetota</taxon>
        <taxon>Actinomycetes</taxon>
        <taxon>Streptosporangiales</taxon>
        <taxon>Streptosporangiaceae</taxon>
        <taxon>Streptosporangium</taxon>
    </lineage>
</organism>
<evidence type="ECO:0000313" key="3">
    <source>
        <dbReference type="Proteomes" id="UP001595698"/>
    </source>
</evidence>
<protein>
    <submittedName>
        <fullName evidence="2">Uncharacterized protein</fullName>
    </submittedName>
</protein>
<reference evidence="3" key="1">
    <citation type="journal article" date="2019" name="Int. J. Syst. Evol. Microbiol.">
        <title>The Global Catalogue of Microorganisms (GCM) 10K type strain sequencing project: providing services to taxonomists for standard genome sequencing and annotation.</title>
        <authorList>
            <consortium name="The Broad Institute Genomics Platform"/>
            <consortium name="The Broad Institute Genome Sequencing Center for Infectious Disease"/>
            <person name="Wu L."/>
            <person name="Ma J."/>
        </authorList>
    </citation>
    <scope>NUCLEOTIDE SEQUENCE [LARGE SCALE GENOMIC DNA]</scope>
    <source>
        <strain evidence="3">TBRC 7912</strain>
    </source>
</reference>
<evidence type="ECO:0000313" key="2">
    <source>
        <dbReference type="EMBL" id="MFC3986815.1"/>
    </source>
</evidence>
<dbReference type="Proteomes" id="UP001595698">
    <property type="component" value="Unassembled WGS sequence"/>
</dbReference>
<gene>
    <name evidence="2" type="ORF">ACFOYY_42265</name>
</gene>
<feature type="region of interest" description="Disordered" evidence="1">
    <location>
        <begin position="122"/>
        <end position="256"/>
    </location>
</feature>
<proteinExistence type="predicted"/>